<protein>
    <submittedName>
        <fullName evidence="1">Uncharacterized protein</fullName>
    </submittedName>
</protein>
<gene>
    <name evidence="1" type="ORF">L6452_01601</name>
</gene>
<reference evidence="1 2" key="2">
    <citation type="journal article" date="2022" name="Mol. Ecol. Resour.">
        <title>The genomes of chicory, endive, great burdock and yacon provide insights into Asteraceae paleo-polyploidization history and plant inulin production.</title>
        <authorList>
            <person name="Fan W."/>
            <person name="Wang S."/>
            <person name="Wang H."/>
            <person name="Wang A."/>
            <person name="Jiang F."/>
            <person name="Liu H."/>
            <person name="Zhao H."/>
            <person name="Xu D."/>
            <person name="Zhang Y."/>
        </authorList>
    </citation>
    <scope>NUCLEOTIDE SEQUENCE [LARGE SCALE GENOMIC DNA]</scope>
    <source>
        <strain evidence="2">cv. Niubang</strain>
    </source>
</reference>
<dbReference type="EMBL" id="CM042047">
    <property type="protein sequence ID" value="KAI3770467.1"/>
    <property type="molecule type" value="Genomic_DNA"/>
</dbReference>
<comment type="caution">
    <text evidence="1">The sequence shown here is derived from an EMBL/GenBank/DDBJ whole genome shotgun (WGS) entry which is preliminary data.</text>
</comment>
<accession>A0ACB9FHC5</accession>
<evidence type="ECO:0000313" key="1">
    <source>
        <dbReference type="EMBL" id="KAI3770467.1"/>
    </source>
</evidence>
<evidence type="ECO:0000313" key="2">
    <source>
        <dbReference type="Proteomes" id="UP001055879"/>
    </source>
</evidence>
<name>A0ACB9FHC5_ARCLA</name>
<sequence length="179" mass="20415">MMRDARRFAQGRALDIDGVQFDRRDYTILAVHPPDWIRSEFWIQMIEQVWNTDGFRRVCAANTANRATEYVGMTSRHCTGSISTTMHRDRMDAYHHIREKDYPDLPPNDAELWERSVGGRRKGRIFGWGTSQDLYYAMTGDSVGGVEADVRERGSRENPVVGASTERESREDPDAGANG</sequence>
<proteinExistence type="predicted"/>
<keyword evidence="2" id="KW-1185">Reference proteome</keyword>
<organism evidence="1 2">
    <name type="scientific">Arctium lappa</name>
    <name type="common">Greater burdock</name>
    <name type="synonym">Lappa major</name>
    <dbReference type="NCBI Taxonomy" id="4217"/>
    <lineage>
        <taxon>Eukaryota</taxon>
        <taxon>Viridiplantae</taxon>
        <taxon>Streptophyta</taxon>
        <taxon>Embryophyta</taxon>
        <taxon>Tracheophyta</taxon>
        <taxon>Spermatophyta</taxon>
        <taxon>Magnoliopsida</taxon>
        <taxon>eudicotyledons</taxon>
        <taxon>Gunneridae</taxon>
        <taxon>Pentapetalae</taxon>
        <taxon>asterids</taxon>
        <taxon>campanulids</taxon>
        <taxon>Asterales</taxon>
        <taxon>Asteraceae</taxon>
        <taxon>Carduoideae</taxon>
        <taxon>Cardueae</taxon>
        <taxon>Arctiinae</taxon>
        <taxon>Arctium</taxon>
    </lineage>
</organism>
<dbReference type="Proteomes" id="UP001055879">
    <property type="component" value="Linkage Group LG01"/>
</dbReference>
<reference evidence="2" key="1">
    <citation type="journal article" date="2022" name="Mol. Ecol. Resour.">
        <title>The genomes of chicory, endive, great burdock and yacon provide insights into Asteraceae palaeo-polyploidization history and plant inulin production.</title>
        <authorList>
            <person name="Fan W."/>
            <person name="Wang S."/>
            <person name="Wang H."/>
            <person name="Wang A."/>
            <person name="Jiang F."/>
            <person name="Liu H."/>
            <person name="Zhao H."/>
            <person name="Xu D."/>
            <person name="Zhang Y."/>
        </authorList>
    </citation>
    <scope>NUCLEOTIDE SEQUENCE [LARGE SCALE GENOMIC DNA]</scope>
    <source>
        <strain evidence="2">cv. Niubang</strain>
    </source>
</reference>